<evidence type="ECO:0000313" key="2">
    <source>
        <dbReference type="Proteomes" id="UP000805649"/>
    </source>
</evidence>
<gene>
    <name evidence="1" type="ORF">CTRU02_202659</name>
</gene>
<sequence>MNIKTAITLFFVSAALAVPGQTNDNSNVLARDPQRGPVRPPSGNCCSYIPGTCNCGCVSSGPCATNSDPNATCP</sequence>
<keyword evidence="2" id="KW-1185">Reference proteome</keyword>
<accession>A0ACC3ZKV8</accession>
<dbReference type="EMBL" id="VUJX02000001">
    <property type="protein sequence ID" value="KAL0944772.1"/>
    <property type="molecule type" value="Genomic_DNA"/>
</dbReference>
<reference evidence="1 2" key="1">
    <citation type="journal article" date="2020" name="Phytopathology">
        <title>Genome Sequence Resources of Colletotrichum truncatum, C. plurivorum, C. musicola, and C. sojae: Four Species Pathogenic to Soybean (Glycine max).</title>
        <authorList>
            <person name="Rogerio F."/>
            <person name="Boufleur T.R."/>
            <person name="Ciampi-Guillardi M."/>
            <person name="Sukno S.A."/>
            <person name="Thon M.R."/>
            <person name="Massola Junior N.S."/>
            <person name="Baroncelli R."/>
        </authorList>
    </citation>
    <scope>NUCLEOTIDE SEQUENCE [LARGE SCALE GENOMIC DNA]</scope>
    <source>
        <strain evidence="1 2">CMES1059</strain>
    </source>
</reference>
<dbReference type="Proteomes" id="UP000805649">
    <property type="component" value="Unassembled WGS sequence"/>
</dbReference>
<name>A0ACC3ZKV8_COLTU</name>
<protein>
    <submittedName>
        <fullName evidence="1">Uncharacterized protein</fullName>
    </submittedName>
</protein>
<organism evidence="1 2">
    <name type="scientific">Colletotrichum truncatum</name>
    <name type="common">Anthracnose fungus</name>
    <name type="synonym">Colletotrichum capsici</name>
    <dbReference type="NCBI Taxonomy" id="5467"/>
    <lineage>
        <taxon>Eukaryota</taxon>
        <taxon>Fungi</taxon>
        <taxon>Dikarya</taxon>
        <taxon>Ascomycota</taxon>
        <taxon>Pezizomycotina</taxon>
        <taxon>Sordariomycetes</taxon>
        <taxon>Hypocreomycetidae</taxon>
        <taxon>Glomerellales</taxon>
        <taxon>Glomerellaceae</taxon>
        <taxon>Colletotrichum</taxon>
        <taxon>Colletotrichum truncatum species complex</taxon>
    </lineage>
</organism>
<comment type="caution">
    <text evidence="1">The sequence shown here is derived from an EMBL/GenBank/DDBJ whole genome shotgun (WGS) entry which is preliminary data.</text>
</comment>
<evidence type="ECO:0000313" key="1">
    <source>
        <dbReference type="EMBL" id="KAL0944772.1"/>
    </source>
</evidence>
<proteinExistence type="predicted"/>